<gene>
    <name evidence="1" type="ORF">COLO4_31247</name>
</gene>
<dbReference type="Proteomes" id="UP000187203">
    <property type="component" value="Unassembled WGS sequence"/>
</dbReference>
<evidence type="ECO:0000313" key="1">
    <source>
        <dbReference type="EMBL" id="OMO65450.1"/>
    </source>
</evidence>
<evidence type="ECO:0000313" key="2">
    <source>
        <dbReference type="Proteomes" id="UP000187203"/>
    </source>
</evidence>
<name>A0A1R3H5A9_9ROSI</name>
<sequence>MAPIQVIPDYFIHNIQIRSCQKAYLIYENPLTNRPGEFKSNQAFRILPANRNVHPRRYVRTFTKSSGIKLNFAGPFNFNKSTWRNLRRSLTGVLARRLAYIYSSFLNFLTCQPFEVVPATA</sequence>
<organism evidence="1 2">
    <name type="scientific">Corchorus olitorius</name>
    <dbReference type="NCBI Taxonomy" id="93759"/>
    <lineage>
        <taxon>Eukaryota</taxon>
        <taxon>Viridiplantae</taxon>
        <taxon>Streptophyta</taxon>
        <taxon>Embryophyta</taxon>
        <taxon>Tracheophyta</taxon>
        <taxon>Spermatophyta</taxon>
        <taxon>Magnoliopsida</taxon>
        <taxon>eudicotyledons</taxon>
        <taxon>Gunneridae</taxon>
        <taxon>Pentapetalae</taxon>
        <taxon>rosids</taxon>
        <taxon>malvids</taxon>
        <taxon>Malvales</taxon>
        <taxon>Malvaceae</taxon>
        <taxon>Grewioideae</taxon>
        <taxon>Apeibeae</taxon>
        <taxon>Corchorus</taxon>
    </lineage>
</organism>
<dbReference type="AlphaFoldDB" id="A0A1R3H5A9"/>
<reference evidence="2" key="1">
    <citation type="submission" date="2013-09" db="EMBL/GenBank/DDBJ databases">
        <title>Corchorus olitorius genome sequencing.</title>
        <authorList>
            <person name="Alam M."/>
            <person name="Haque M.S."/>
            <person name="Islam M.S."/>
            <person name="Emdad E.M."/>
            <person name="Islam M.M."/>
            <person name="Ahmed B."/>
            <person name="Halim A."/>
            <person name="Hossen Q.M.M."/>
            <person name="Hossain M.Z."/>
            <person name="Ahmed R."/>
            <person name="Khan M.M."/>
            <person name="Islam R."/>
            <person name="Rashid M.M."/>
            <person name="Khan S.A."/>
            <person name="Rahman M.S."/>
            <person name="Alam M."/>
            <person name="Yahiya A.S."/>
            <person name="Khan M.S."/>
            <person name="Azam M.S."/>
            <person name="Haque T."/>
            <person name="Lashkar M.Z.H."/>
            <person name="Akhand A.I."/>
            <person name="Morshed G."/>
            <person name="Roy S."/>
            <person name="Uddin K.S."/>
            <person name="Rabeya T."/>
            <person name="Hossain A.S."/>
            <person name="Chowdhury A."/>
            <person name="Snigdha A.R."/>
            <person name="Mortoza M.S."/>
            <person name="Matin S.A."/>
            <person name="Hoque S.M.E."/>
            <person name="Islam M.K."/>
            <person name="Roy D.K."/>
            <person name="Haider R."/>
            <person name="Moosa M.M."/>
            <person name="Elias S.M."/>
            <person name="Hasan A.M."/>
            <person name="Jahan S."/>
            <person name="Shafiuddin M."/>
            <person name="Mahmood N."/>
            <person name="Shommy N.S."/>
        </authorList>
    </citation>
    <scope>NUCLEOTIDE SEQUENCE [LARGE SCALE GENOMIC DNA]</scope>
    <source>
        <strain evidence="2">cv. O-4</strain>
    </source>
</reference>
<protein>
    <submittedName>
        <fullName evidence="1">Tyrosyl-DNA Phosphodiesterase (Tdp1)</fullName>
    </submittedName>
</protein>
<proteinExistence type="predicted"/>
<comment type="caution">
    <text evidence="1">The sequence shown here is derived from an EMBL/GenBank/DDBJ whole genome shotgun (WGS) entry which is preliminary data.</text>
</comment>
<accession>A0A1R3H5A9</accession>
<keyword evidence="2" id="KW-1185">Reference proteome</keyword>
<dbReference type="EMBL" id="AWUE01020831">
    <property type="protein sequence ID" value="OMO65450.1"/>
    <property type="molecule type" value="Genomic_DNA"/>
</dbReference>